<dbReference type="FunFam" id="3.40.1080.20:FF:000001">
    <property type="entry name" value="Acetyl-CoA hydrolase Ach1"/>
    <property type="match status" value="1"/>
</dbReference>
<dbReference type="GO" id="GO:0006084">
    <property type="term" value="P:acetyl-CoA metabolic process"/>
    <property type="evidence" value="ECO:0007669"/>
    <property type="project" value="InterPro"/>
</dbReference>
<feature type="binding site" evidence="3">
    <location>
        <position position="354"/>
    </location>
    <ligand>
        <name>CoA</name>
        <dbReference type="ChEBI" id="CHEBI:57287"/>
    </ligand>
</feature>
<dbReference type="Proteomes" id="UP000886812">
    <property type="component" value="Unassembled WGS sequence"/>
</dbReference>
<sequence length="494" mass="54017">MKFRTLSPEEAAALIGNGENIGLSGFTAAGAPKAIPRALAEKAKAEHAAGRPFKINLFSGASTSAATDGVLAQADAIDFRTPYQSNADLRKNINSQKTRYNDMHLSHTAMYMRYGFIPRVTTALVEATEVTDDGKIALTTAGGNTATYCKLADRIIVELNAYHHPGLKYLHDIYMPLDPPNRAPIPMTHVQDRIGTTMLQVDPAKIVGVVLTNENDHIAPFKAGDPVTDKIGENVCDFLANELKNGRLPKEFLPIQSGVGNIANAVLAALGRNTEIPPFRMHTEVIQDSVIKLMDAGRCLFVGGCSLTVSDDCLKHIYENFDFYKNKIVLRPQEISNNPGIVRRLGLICMNTAIEVDLFGNVNSTHFYGRQMMNGIGGSGDFARNAYLTIFTCPSVAKGGAISSIVPMCSHTDHTEHDVDIVVTEQGVADLRGKCPRERAEELIEKCAHPDYRELLRAYVARTPNYHTPCDVSKALEFHRAFLADGDMRKANMA</sequence>
<feature type="domain" description="Acetyl-CoA hydrolase/transferase N-terminal" evidence="4">
    <location>
        <begin position="5"/>
        <end position="210"/>
    </location>
</feature>
<feature type="active site" description="5-glutamyl coenzyme A thioester intermediate" evidence="2">
    <location>
        <position position="284"/>
    </location>
</feature>
<dbReference type="AlphaFoldDB" id="A0A9D1NJA6"/>
<dbReference type="InterPro" id="IPR038460">
    <property type="entry name" value="AcetylCoA_hyd_C_sf"/>
</dbReference>
<dbReference type="Gene3D" id="3.30.750.70">
    <property type="entry name" value="4-hydroxybutyrate coenzyme like domains"/>
    <property type="match status" value="1"/>
</dbReference>
<dbReference type="Pfam" id="PF02550">
    <property type="entry name" value="AcetylCoA_hydro"/>
    <property type="match status" value="1"/>
</dbReference>
<evidence type="ECO:0000256" key="3">
    <source>
        <dbReference type="PIRSR" id="PIRSR617821-2"/>
    </source>
</evidence>
<gene>
    <name evidence="6" type="ORF">IAC75_00890</name>
</gene>
<dbReference type="InterPro" id="IPR017821">
    <property type="entry name" value="Succinate_CoA_transferase"/>
</dbReference>
<name>A0A9D1NJA6_9BACT</name>
<proteinExistence type="inferred from homology"/>
<evidence type="ECO:0000256" key="1">
    <source>
        <dbReference type="ARBA" id="ARBA00009632"/>
    </source>
</evidence>
<organism evidence="6 7">
    <name type="scientific">Candidatus Spyradosoma merdigallinarum</name>
    <dbReference type="NCBI Taxonomy" id="2840950"/>
    <lineage>
        <taxon>Bacteria</taxon>
        <taxon>Pseudomonadati</taxon>
        <taxon>Verrucomicrobiota</taxon>
        <taxon>Opitutia</taxon>
        <taxon>Opitutia incertae sedis</taxon>
        <taxon>Candidatus Spyradosoma</taxon>
    </lineage>
</organism>
<protein>
    <submittedName>
        <fullName evidence="6">Succinate CoA transferase</fullName>
    </submittedName>
</protein>
<evidence type="ECO:0000313" key="6">
    <source>
        <dbReference type="EMBL" id="HIV03694.1"/>
    </source>
</evidence>
<dbReference type="InterPro" id="IPR026888">
    <property type="entry name" value="AcetylCoA_hyd_C"/>
</dbReference>
<reference evidence="6" key="2">
    <citation type="journal article" date="2021" name="PeerJ">
        <title>Extensive microbial diversity within the chicken gut microbiome revealed by metagenomics and culture.</title>
        <authorList>
            <person name="Gilroy R."/>
            <person name="Ravi A."/>
            <person name="Getino M."/>
            <person name="Pursley I."/>
            <person name="Horton D.L."/>
            <person name="Alikhan N.F."/>
            <person name="Baker D."/>
            <person name="Gharbi K."/>
            <person name="Hall N."/>
            <person name="Watson M."/>
            <person name="Adriaenssens E.M."/>
            <person name="Foster-Nyarko E."/>
            <person name="Jarju S."/>
            <person name="Secka A."/>
            <person name="Antonio M."/>
            <person name="Oren A."/>
            <person name="Chaudhuri R.R."/>
            <person name="La Ragione R."/>
            <person name="Hildebrand F."/>
            <person name="Pallen M.J."/>
        </authorList>
    </citation>
    <scope>NUCLEOTIDE SEQUENCE</scope>
    <source>
        <strain evidence="6">10669</strain>
    </source>
</reference>
<dbReference type="PANTHER" id="PTHR43609:SF1">
    <property type="entry name" value="ACETYL-COA HYDROLASE"/>
    <property type="match status" value="1"/>
</dbReference>
<dbReference type="EMBL" id="DVOG01000022">
    <property type="protein sequence ID" value="HIV03694.1"/>
    <property type="molecule type" value="Genomic_DNA"/>
</dbReference>
<dbReference type="GO" id="GO:0003986">
    <property type="term" value="F:acetyl-CoA hydrolase activity"/>
    <property type="evidence" value="ECO:0007669"/>
    <property type="project" value="TreeGrafter"/>
</dbReference>
<dbReference type="GO" id="GO:0006083">
    <property type="term" value="P:acetate metabolic process"/>
    <property type="evidence" value="ECO:0007669"/>
    <property type="project" value="InterPro"/>
</dbReference>
<accession>A0A9D1NJA6</accession>
<comment type="caution">
    <text evidence="6">The sequence shown here is derived from an EMBL/GenBank/DDBJ whole genome shotgun (WGS) entry which is preliminary data.</text>
</comment>
<evidence type="ECO:0000259" key="4">
    <source>
        <dbReference type="Pfam" id="PF02550"/>
    </source>
</evidence>
<feature type="binding site" evidence="3">
    <location>
        <position position="378"/>
    </location>
    <ligand>
        <name>CoA</name>
        <dbReference type="ChEBI" id="CHEBI:57287"/>
    </ligand>
</feature>
<dbReference type="Pfam" id="PF13336">
    <property type="entry name" value="AcetylCoA_hyd_C"/>
    <property type="match status" value="1"/>
</dbReference>
<feature type="binding site" evidence="3">
    <location>
        <position position="374"/>
    </location>
    <ligand>
        <name>CoA</name>
        <dbReference type="ChEBI" id="CHEBI:57287"/>
    </ligand>
</feature>
<evidence type="ECO:0000256" key="2">
    <source>
        <dbReference type="PIRSR" id="PIRSR617821-1"/>
    </source>
</evidence>
<dbReference type="NCBIfam" id="TIGR03458">
    <property type="entry name" value="YgfH_subfam"/>
    <property type="match status" value="1"/>
</dbReference>
<dbReference type="Gene3D" id="3.40.1080.10">
    <property type="entry name" value="Glutaconate Coenzyme A-transferase"/>
    <property type="match status" value="1"/>
</dbReference>
<dbReference type="SUPFAM" id="SSF100950">
    <property type="entry name" value="NagB/RpiA/CoA transferase-like"/>
    <property type="match status" value="2"/>
</dbReference>
<evidence type="ECO:0000313" key="7">
    <source>
        <dbReference type="Proteomes" id="UP000886812"/>
    </source>
</evidence>
<dbReference type="Gene3D" id="3.40.1080.20">
    <property type="entry name" value="Acetyl-CoA hydrolase/transferase C-terminal domain"/>
    <property type="match status" value="1"/>
</dbReference>
<dbReference type="GO" id="GO:0008775">
    <property type="term" value="F:acetate CoA-transferase activity"/>
    <property type="evidence" value="ECO:0007669"/>
    <property type="project" value="InterPro"/>
</dbReference>
<comment type="similarity">
    <text evidence="1">Belongs to the acetyl-CoA hydrolase/transferase family.</text>
</comment>
<feature type="domain" description="Acetyl-CoA hydrolase/transferase C-terminal" evidence="5">
    <location>
        <begin position="315"/>
        <end position="459"/>
    </location>
</feature>
<evidence type="ECO:0000259" key="5">
    <source>
        <dbReference type="Pfam" id="PF13336"/>
    </source>
</evidence>
<dbReference type="PANTHER" id="PTHR43609">
    <property type="entry name" value="ACETYL-COA HYDROLASE"/>
    <property type="match status" value="1"/>
</dbReference>
<dbReference type="InterPro" id="IPR003702">
    <property type="entry name" value="ActCoA_hydro_N"/>
</dbReference>
<keyword evidence="6" id="KW-0808">Transferase</keyword>
<dbReference type="InterPro" id="IPR046433">
    <property type="entry name" value="ActCoA_hydro"/>
</dbReference>
<feature type="binding site" evidence="3">
    <location>
        <position position="398"/>
    </location>
    <ligand>
        <name>CoA</name>
        <dbReference type="ChEBI" id="CHEBI:57287"/>
    </ligand>
</feature>
<dbReference type="InterPro" id="IPR037171">
    <property type="entry name" value="NagB/RpiA_transferase-like"/>
</dbReference>
<reference evidence="6" key="1">
    <citation type="submission" date="2020-10" db="EMBL/GenBank/DDBJ databases">
        <authorList>
            <person name="Gilroy R."/>
        </authorList>
    </citation>
    <scope>NUCLEOTIDE SEQUENCE</scope>
    <source>
        <strain evidence="6">10669</strain>
    </source>
</reference>